<sequence>MLLILIKLSYLFILFYSSINALPVINRENIIHNSIGNSKENLTVPLFNKQELAAAAEPVPLMIPKLKIPKHFNLKKISKNEKDFGIHSLKEDQHLEGLPLDRRGKINPEFHKEIFLGNHEAFESEIDHDEGRRDKKLEEIFNEADLDRDERVTKDELVNYLFKNVQLHLKEAKNRNTQLFLLIDANEDGKITWHEYAALYIRFHHMNVSDVRDLDEIDFAQDSHDSALQRELLKIRYRWTEADTDGDNEINVDEFLTFRHPEIAGRSYKNIVNDIIQQMDRDNDQKLNITEFAFLPSYGLEDKDNKEWEEMDKRWLEEQKQEFREFDQNNDGILTKEELLHAYDPMNRIHIDRQIKKLFSKVDDSPADGSLSLNEIQKHADIFTDLRILDTERVLHEEM</sequence>
<keyword evidence="3" id="KW-0106">Calcium</keyword>
<evidence type="ECO:0000256" key="1">
    <source>
        <dbReference type="ARBA" id="ARBA00022723"/>
    </source>
</evidence>
<dbReference type="Pfam" id="PF13499">
    <property type="entry name" value="EF-hand_7"/>
    <property type="match status" value="2"/>
</dbReference>
<feature type="domain" description="EF-hand" evidence="5">
    <location>
        <begin position="171"/>
        <end position="206"/>
    </location>
</feature>
<dbReference type="PANTHER" id="PTHR10827">
    <property type="entry name" value="RETICULOCALBIN"/>
    <property type="match status" value="1"/>
</dbReference>
<evidence type="ECO:0000256" key="2">
    <source>
        <dbReference type="ARBA" id="ARBA00022737"/>
    </source>
</evidence>
<comment type="caution">
    <text evidence="6">The sequence shown here is derived from an EMBL/GenBank/DDBJ whole genome shotgun (WGS) entry which is preliminary data.</text>
</comment>
<proteinExistence type="predicted"/>
<dbReference type="PROSITE" id="PS50222">
    <property type="entry name" value="EF_HAND_2"/>
    <property type="match status" value="5"/>
</dbReference>
<dbReference type="GO" id="GO:0017156">
    <property type="term" value="P:calcium-ion regulated exocytosis"/>
    <property type="evidence" value="ECO:0007669"/>
    <property type="project" value="TreeGrafter"/>
</dbReference>
<dbReference type="Proteomes" id="UP000663860">
    <property type="component" value="Unassembled WGS sequence"/>
</dbReference>
<evidence type="ECO:0000259" key="5">
    <source>
        <dbReference type="PROSITE" id="PS50222"/>
    </source>
</evidence>
<dbReference type="SUPFAM" id="SSF47473">
    <property type="entry name" value="EF-hand"/>
    <property type="match status" value="2"/>
</dbReference>
<evidence type="ECO:0000256" key="4">
    <source>
        <dbReference type="SAM" id="SignalP"/>
    </source>
</evidence>
<dbReference type="AlphaFoldDB" id="A0A813V3F4"/>
<dbReference type="Gene3D" id="1.10.238.10">
    <property type="entry name" value="EF-hand"/>
    <property type="match status" value="3"/>
</dbReference>
<dbReference type="InterPro" id="IPR018247">
    <property type="entry name" value="EF_Hand_1_Ca_BS"/>
</dbReference>
<feature type="chain" id="PRO_5033028046" description="EF-hand domain-containing protein" evidence="4">
    <location>
        <begin position="22"/>
        <end position="399"/>
    </location>
</feature>
<protein>
    <recommendedName>
        <fullName evidence="5">EF-hand domain-containing protein</fullName>
    </recommendedName>
</protein>
<dbReference type="Pfam" id="PF13202">
    <property type="entry name" value="EF-hand_5"/>
    <property type="match status" value="1"/>
</dbReference>
<dbReference type="EMBL" id="CAJNOE010000062">
    <property type="protein sequence ID" value="CAF0839247.1"/>
    <property type="molecule type" value="Genomic_DNA"/>
</dbReference>
<dbReference type="PANTHER" id="PTHR10827:SF98">
    <property type="entry name" value="45 KDA CALCIUM-BINDING PROTEIN"/>
    <property type="match status" value="1"/>
</dbReference>
<keyword evidence="2" id="KW-0677">Repeat</keyword>
<evidence type="ECO:0000313" key="7">
    <source>
        <dbReference type="Proteomes" id="UP000663860"/>
    </source>
</evidence>
<accession>A0A813V3F4</accession>
<dbReference type="InterPro" id="IPR002048">
    <property type="entry name" value="EF_hand_dom"/>
</dbReference>
<reference evidence="6" key="1">
    <citation type="submission" date="2021-02" db="EMBL/GenBank/DDBJ databases">
        <authorList>
            <person name="Nowell W R."/>
        </authorList>
    </citation>
    <scope>NUCLEOTIDE SEQUENCE</scope>
</reference>
<feature type="domain" description="EF-hand" evidence="5">
    <location>
        <begin position="230"/>
        <end position="265"/>
    </location>
</feature>
<dbReference type="GO" id="GO:0005783">
    <property type="term" value="C:endoplasmic reticulum"/>
    <property type="evidence" value="ECO:0007669"/>
    <property type="project" value="TreeGrafter"/>
</dbReference>
<dbReference type="SMART" id="SM00054">
    <property type="entry name" value="EFh"/>
    <property type="match status" value="5"/>
</dbReference>
<feature type="domain" description="EF-hand" evidence="5">
    <location>
        <begin position="267"/>
        <end position="302"/>
    </location>
</feature>
<name>A0A813V3F4_9BILA</name>
<dbReference type="InterPro" id="IPR011992">
    <property type="entry name" value="EF-hand-dom_pair"/>
</dbReference>
<dbReference type="PROSITE" id="PS00018">
    <property type="entry name" value="EF_HAND_1"/>
    <property type="match status" value="4"/>
</dbReference>
<evidence type="ECO:0000313" key="6">
    <source>
        <dbReference type="EMBL" id="CAF0839247.1"/>
    </source>
</evidence>
<feature type="domain" description="EF-hand" evidence="5">
    <location>
        <begin position="132"/>
        <end position="167"/>
    </location>
</feature>
<feature type="domain" description="EF-hand" evidence="5">
    <location>
        <begin position="314"/>
        <end position="349"/>
    </location>
</feature>
<organism evidence="6 7">
    <name type="scientific">Adineta steineri</name>
    <dbReference type="NCBI Taxonomy" id="433720"/>
    <lineage>
        <taxon>Eukaryota</taxon>
        <taxon>Metazoa</taxon>
        <taxon>Spiralia</taxon>
        <taxon>Gnathifera</taxon>
        <taxon>Rotifera</taxon>
        <taxon>Eurotatoria</taxon>
        <taxon>Bdelloidea</taxon>
        <taxon>Adinetida</taxon>
        <taxon>Adinetidae</taxon>
        <taxon>Adineta</taxon>
    </lineage>
</organism>
<evidence type="ECO:0000256" key="3">
    <source>
        <dbReference type="ARBA" id="ARBA00022837"/>
    </source>
</evidence>
<feature type="signal peptide" evidence="4">
    <location>
        <begin position="1"/>
        <end position="21"/>
    </location>
</feature>
<dbReference type="GO" id="GO:0005509">
    <property type="term" value="F:calcium ion binding"/>
    <property type="evidence" value="ECO:0007669"/>
    <property type="project" value="InterPro"/>
</dbReference>
<keyword evidence="1" id="KW-0479">Metal-binding</keyword>
<gene>
    <name evidence="6" type="ORF">IZO911_LOCUS8969</name>
</gene>
<keyword evidence="4" id="KW-0732">Signal</keyword>